<keyword evidence="5 7" id="KW-1133">Transmembrane helix</keyword>
<feature type="transmembrane region" description="Helical" evidence="7">
    <location>
        <begin position="6"/>
        <end position="22"/>
    </location>
</feature>
<dbReference type="HAMAP" id="MF_01071">
    <property type="entry name" value="UPF0266"/>
    <property type="match status" value="1"/>
</dbReference>
<keyword evidence="9" id="KW-1185">Reference proteome</keyword>
<keyword evidence="4 7" id="KW-0812">Transmembrane</keyword>
<evidence type="ECO:0000256" key="2">
    <source>
        <dbReference type="ARBA" id="ARBA00009962"/>
    </source>
</evidence>
<comment type="subcellular location">
    <subcellularLocation>
        <location evidence="1 7">Cell membrane</location>
        <topology evidence="1 7">Multi-pass membrane protein</topology>
    </subcellularLocation>
</comment>
<dbReference type="EMBL" id="SLYB01000003">
    <property type="protein sequence ID" value="TCP96809.1"/>
    <property type="molecule type" value="Genomic_DNA"/>
</dbReference>
<dbReference type="Pfam" id="PF06173">
    <property type="entry name" value="DUF986"/>
    <property type="match status" value="1"/>
</dbReference>
<dbReference type="NCBIfam" id="NF002791">
    <property type="entry name" value="PRK02913.1"/>
    <property type="match status" value="1"/>
</dbReference>
<organism evidence="8 9">
    <name type="scientific">Cricetibacter osteomyelitidis</name>
    <dbReference type="NCBI Taxonomy" id="1521931"/>
    <lineage>
        <taxon>Bacteria</taxon>
        <taxon>Pseudomonadati</taxon>
        <taxon>Pseudomonadota</taxon>
        <taxon>Gammaproteobacteria</taxon>
        <taxon>Pasteurellales</taxon>
        <taxon>Pasteurellaceae</taxon>
        <taxon>Cricetibacter</taxon>
    </lineage>
</organism>
<feature type="transmembrane region" description="Helical" evidence="7">
    <location>
        <begin position="66"/>
        <end position="84"/>
    </location>
</feature>
<accession>A0A4R2T1Q0</accession>
<evidence type="ECO:0000256" key="3">
    <source>
        <dbReference type="ARBA" id="ARBA00022475"/>
    </source>
</evidence>
<dbReference type="OrthoDB" id="2360740at2"/>
<protein>
    <recommendedName>
        <fullName evidence="7">UPF0266 membrane protein EDC44_1036</fullName>
    </recommendedName>
</protein>
<gene>
    <name evidence="8" type="ORF">EDC44_1036</name>
</gene>
<dbReference type="RefSeq" id="WP_131974859.1">
    <property type="nucleotide sequence ID" value="NZ_SLYB01000003.1"/>
</dbReference>
<dbReference type="PIRSF" id="PIRSF020687">
    <property type="entry name" value="UCP020687"/>
    <property type="match status" value="1"/>
</dbReference>
<evidence type="ECO:0000256" key="7">
    <source>
        <dbReference type="HAMAP-Rule" id="MF_01071"/>
    </source>
</evidence>
<sequence>MTNLLILIGIIFFFIFAFYDQFGMDHLYGKTLLKVRLKKRAKIDAVIFIGLIGIIIYQSAVSIEKVSLYLLVAIIILAVYAAFIRFPALLLKNNGFFYGNLFVHYNKIHAINLTEDKILVIDLNTGKRLLIQPESAGDLIQIFDILTQLGVISKGSRQTLNQLLKK</sequence>
<dbReference type="AlphaFoldDB" id="A0A4R2T1Q0"/>
<comment type="similarity">
    <text evidence="2 7">Belongs to the UPF0266 family.</text>
</comment>
<evidence type="ECO:0000256" key="5">
    <source>
        <dbReference type="ARBA" id="ARBA00022989"/>
    </source>
</evidence>
<proteinExistence type="inferred from homology"/>
<evidence type="ECO:0000313" key="8">
    <source>
        <dbReference type="EMBL" id="TCP96809.1"/>
    </source>
</evidence>
<reference evidence="8 9" key="1">
    <citation type="submission" date="2019-03" db="EMBL/GenBank/DDBJ databases">
        <title>Genomic Encyclopedia of Type Strains, Phase IV (KMG-IV): sequencing the most valuable type-strain genomes for metagenomic binning, comparative biology and taxonomic classification.</title>
        <authorList>
            <person name="Goeker M."/>
        </authorList>
    </citation>
    <scope>NUCLEOTIDE SEQUENCE [LARGE SCALE GENOMIC DNA]</scope>
    <source>
        <strain evidence="8 9">DSM 28404</strain>
    </source>
</reference>
<comment type="caution">
    <text evidence="8">The sequence shown here is derived from an EMBL/GenBank/DDBJ whole genome shotgun (WGS) entry which is preliminary data.</text>
</comment>
<evidence type="ECO:0000313" key="9">
    <source>
        <dbReference type="Proteomes" id="UP000295763"/>
    </source>
</evidence>
<name>A0A4R2T1Q0_9PAST</name>
<keyword evidence="3 7" id="KW-1003">Cell membrane</keyword>
<feature type="transmembrane region" description="Helical" evidence="7">
    <location>
        <begin position="43"/>
        <end position="60"/>
    </location>
</feature>
<evidence type="ECO:0000256" key="6">
    <source>
        <dbReference type="ARBA" id="ARBA00023136"/>
    </source>
</evidence>
<dbReference type="Proteomes" id="UP000295763">
    <property type="component" value="Unassembled WGS sequence"/>
</dbReference>
<evidence type="ECO:0000256" key="4">
    <source>
        <dbReference type="ARBA" id="ARBA00022692"/>
    </source>
</evidence>
<evidence type="ECO:0000256" key="1">
    <source>
        <dbReference type="ARBA" id="ARBA00004651"/>
    </source>
</evidence>
<dbReference type="InterPro" id="IPR009328">
    <property type="entry name" value="DUF986"/>
</dbReference>
<dbReference type="GO" id="GO:0005886">
    <property type="term" value="C:plasma membrane"/>
    <property type="evidence" value="ECO:0007669"/>
    <property type="project" value="UniProtKB-SubCell"/>
</dbReference>
<keyword evidence="6 7" id="KW-0472">Membrane</keyword>